<name>A0A8C9RJ90_SCLFO</name>
<dbReference type="GO" id="GO:0007004">
    <property type="term" value="P:telomere maintenance via telomerase"/>
    <property type="evidence" value="ECO:0007669"/>
    <property type="project" value="InterPro"/>
</dbReference>
<accession>A0A8C9RJ90</accession>
<dbReference type="OrthoDB" id="8933114at2759"/>
<feature type="domain" description="Shelterin complex subunit TPP1/Est3" evidence="7">
    <location>
        <begin position="31"/>
        <end position="151"/>
    </location>
</feature>
<dbReference type="PANTHER" id="PTHR14487">
    <property type="entry name" value="ADRENOCORTICAL DYSPLASIA PROTEIN ACD"/>
    <property type="match status" value="1"/>
</dbReference>
<dbReference type="GO" id="GO:0016233">
    <property type="term" value="P:telomere capping"/>
    <property type="evidence" value="ECO:0007669"/>
    <property type="project" value="InterPro"/>
</dbReference>
<dbReference type="Pfam" id="PF10341">
    <property type="entry name" value="TPP1"/>
    <property type="match status" value="1"/>
</dbReference>
<dbReference type="PANTHER" id="PTHR14487:SF3">
    <property type="entry name" value="ADRENOCORTICAL DYSPLASIA PROTEIN HOMOLOG"/>
    <property type="match status" value="1"/>
</dbReference>
<comment type="subcellular location">
    <subcellularLocation>
        <location evidence="2">Chromosome</location>
        <location evidence="2">Telomere</location>
    </subcellularLocation>
    <subcellularLocation>
        <location evidence="1">Nucleus</location>
    </subcellularLocation>
</comment>
<feature type="region of interest" description="Disordered" evidence="6">
    <location>
        <begin position="355"/>
        <end position="384"/>
    </location>
</feature>
<evidence type="ECO:0000313" key="8">
    <source>
        <dbReference type="Ensembl" id="ENSSFOP00015017509.1"/>
    </source>
</evidence>
<dbReference type="KEGG" id="sfm:108933997"/>
<evidence type="ECO:0000256" key="5">
    <source>
        <dbReference type="ARBA" id="ARBA00023242"/>
    </source>
</evidence>
<dbReference type="Gene3D" id="2.40.50.960">
    <property type="match status" value="1"/>
</dbReference>
<reference evidence="8" key="2">
    <citation type="submission" date="2025-08" db="UniProtKB">
        <authorList>
            <consortium name="Ensembl"/>
        </authorList>
    </citation>
    <scope>IDENTIFICATION</scope>
</reference>
<evidence type="ECO:0000256" key="1">
    <source>
        <dbReference type="ARBA" id="ARBA00004123"/>
    </source>
</evidence>
<keyword evidence="5" id="KW-0539">Nucleus</keyword>
<feature type="region of interest" description="Disordered" evidence="6">
    <location>
        <begin position="425"/>
        <end position="449"/>
    </location>
</feature>
<proteinExistence type="predicted"/>
<reference evidence="8" key="3">
    <citation type="submission" date="2025-09" db="UniProtKB">
        <authorList>
            <consortium name="Ensembl"/>
        </authorList>
    </citation>
    <scope>IDENTIFICATION</scope>
</reference>
<feature type="region of interest" description="Disordered" evidence="6">
    <location>
        <begin position="272"/>
        <end position="291"/>
    </location>
</feature>
<evidence type="ECO:0000259" key="7">
    <source>
        <dbReference type="Pfam" id="PF10341"/>
    </source>
</evidence>
<protein>
    <submittedName>
        <fullName evidence="8">Uncharacterized LOC108933997</fullName>
    </submittedName>
</protein>
<dbReference type="GeneTree" id="ENSGT00940000175365"/>
<organism evidence="8 9">
    <name type="scientific">Scleropages formosus</name>
    <name type="common">Asian bonytongue</name>
    <name type="synonym">Osteoglossum formosum</name>
    <dbReference type="NCBI Taxonomy" id="113540"/>
    <lineage>
        <taxon>Eukaryota</taxon>
        <taxon>Metazoa</taxon>
        <taxon>Chordata</taxon>
        <taxon>Craniata</taxon>
        <taxon>Vertebrata</taxon>
        <taxon>Euteleostomi</taxon>
        <taxon>Actinopterygii</taxon>
        <taxon>Neopterygii</taxon>
        <taxon>Teleostei</taxon>
        <taxon>Osteoglossocephala</taxon>
        <taxon>Osteoglossomorpha</taxon>
        <taxon>Osteoglossiformes</taxon>
        <taxon>Osteoglossidae</taxon>
        <taxon>Scleropages</taxon>
    </lineage>
</organism>
<dbReference type="GO" id="GO:0070187">
    <property type="term" value="C:shelterin complex"/>
    <property type="evidence" value="ECO:0007669"/>
    <property type="project" value="InterPro"/>
</dbReference>
<dbReference type="GO" id="GO:0005697">
    <property type="term" value="C:telomerase holoenzyme complex"/>
    <property type="evidence" value="ECO:0007669"/>
    <property type="project" value="InterPro"/>
</dbReference>
<evidence type="ECO:0000256" key="3">
    <source>
        <dbReference type="ARBA" id="ARBA00022454"/>
    </source>
</evidence>
<evidence type="ECO:0000256" key="4">
    <source>
        <dbReference type="ARBA" id="ARBA00022895"/>
    </source>
</evidence>
<dbReference type="RefSeq" id="XP_018606978.1">
    <property type="nucleotide sequence ID" value="XM_018751462.2"/>
</dbReference>
<dbReference type="GO" id="GO:0032211">
    <property type="term" value="P:negative regulation of telomere maintenance via telomerase"/>
    <property type="evidence" value="ECO:0007669"/>
    <property type="project" value="TreeGrafter"/>
</dbReference>
<evidence type="ECO:0000256" key="2">
    <source>
        <dbReference type="ARBA" id="ARBA00004574"/>
    </source>
</evidence>
<evidence type="ECO:0000313" key="9">
    <source>
        <dbReference type="Proteomes" id="UP000694397"/>
    </source>
</evidence>
<dbReference type="GO" id="GO:0042162">
    <property type="term" value="F:telomeric DNA binding"/>
    <property type="evidence" value="ECO:0007669"/>
    <property type="project" value="InterPro"/>
</dbReference>
<dbReference type="GeneID" id="108933997"/>
<feature type="region of interest" description="Disordered" evidence="6">
    <location>
        <begin position="461"/>
        <end position="484"/>
    </location>
</feature>
<keyword evidence="4" id="KW-0779">Telomere</keyword>
<gene>
    <name evidence="8" type="primary">LOC108933997</name>
</gene>
<keyword evidence="3" id="KW-0158">Chromosome</keyword>
<dbReference type="GO" id="GO:0070198">
    <property type="term" value="P:protein localization to chromosome, telomeric region"/>
    <property type="evidence" value="ECO:0007669"/>
    <property type="project" value="TreeGrafter"/>
</dbReference>
<reference evidence="8 9" key="1">
    <citation type="submission" date="2019-04" db="EMBL/GenBank/DDBJ databases">
        <authorList>
            <consortium name="Wellcome Sanger Institute Data Sharing"/>
        </authorList>
    </citation>
    <scope>NUCLEOTIDE SEQUENCE [LARGE SCALE GENOMIC DNA]</scope>
</reference>
<evidence type="ECO:0000256" key="6">
    <source>
        <dbReference type="SAM" id="MobiDB-lite"/>
    </source>
</evidence>
<dbReference type="Ensembl" id="ENSSFOT00015017709.2">
    <property type="protein sequence ID" value="ENSSFOP00015017509.1"/>
    <property type="gene ID" value="ENSSFOG00015011270.2"/>
</dbReference>
<keyword evidence="9" id="KW-1185">Reference proteome</keyword>
<sequence>MMAKDSAKATGAWIEAMILSYGSQDIWPRVKARILRISKPLNLQTKLLETSGHLMFVSDDMVQIPGILTAEAWKKLQKTEERESLMSLSNSAVLLCRYSVMFHAEPEEDKSHFFINIEEMISLASDPIRCNIPKCTTLHTVRRKIHEAWRAQQGDRLAAVTDTQSGLYLTDLMTEWRKDKMRFLLNDAASCLQAPYCPSSPQPSTSWQTPIPMLLHLHLNTGWDVDRVQYKGVDPFVVPSSLLHIPEEQRQSLVTQPGAVEVREELSHVTSACGYSPQDDPAAGRDGHTANNAEDLESSLLCEDLQDEQPANPWDMFGSAGIDTSLLLPTQVMTESVARDEVSLDDIPSAAVSCAGPPRAVSTQTPFGDSEELFTPSDSSSKWKDNVSVGPLWNLSRAAHSATGPPSLPLPLSLQQSEDHSLLPYQRPHLSSSSSSSGEPCISASQAVENKGPVRRSFCKANKGQQTLPEKDARTQGGSAEVPGARSLRPWLLGTPACYRTPRLGLRAQNQQPSRVAPRPNLVRVHADGTPFSYTYQSTALVAEALCSFNIPDELLQWSVRYLAHHKLKKITS</sequence>
<dbReference type="InterPro" id="IPR019437">
    <property type="entry name" value="TPP1/Est3"/>
</dbReference>
<dbReference type="Proteomes" id="UP000694397">
    <property type="component" value="Chromosome 1"/>
</dbReference>
<dbReference type="AlphaFoldDB" id="A0A8C9RJ90"/>
<dbReference type="InterPro" id="IPR028631">
    <property type="entry name" value="ACD"/>
</dbReference>